<keyword evidence="2" id="KW-0472">Membrane</keyword>
<keyword evidence="2" id="KW-1133">Transmembrane helix</keyword>
<feature type="region of interest" description="Disordered" evidence="1">
    <location>
        <begin position="1"/>
        <end position="66"/>
    </location>
</feature>
<evidence type="ECO:0000256" key="1">
    <source>
        <dbReference type="SAM" id="MobiDB-lite"/>
    </source>
</evidence>
<gene>
    <name evidence="4" type="ORF">SUNI508_06991</name>
</gene>
<keyword evidence="2" id="KW-0812">Transmembrane</keyword>
<dbReference type="PANTHER" id="PTHR38793:SF3">
    <property type="entry name" value="SMODS AND SLOG-ASSOCIATING 2TM EFFECTOR DOMAIN-CONTAINING PROTEIN"/>
    <property type="match status" value="1"/>
</dbReference>
<feature type="transmembrane region" description="Helical" evidence="2">
    <location>
        <begin position="138"/>
        <end position="158"/>
    </location>
</feature>
<feature type="transmembrane region" description="Helical" evidence="2">
    <location>
        <begin position="164"/>
        <end position="185"/>
    </location>
</feature>
<organism evidence="4 5">
    <name type="scientific">Seiridium unicorne</name>
    <dbReference type="NCBI Taxonomy" id="138068"/>
    <lineage>
        <taxon>Eukaryota</taxon>
        <taxon>Fungi</taxon>
        <taxon>Dikarya</taxon>
        <taxon>Ascomycota</taxon>
        <taxon>Pezizomycotina</taxon>
        <taxon>Sordariomycetes</taxon>
        <taxon>Xylariomycetidae</taxon>
        <taxon>Amphisphaeriales</taxon>
        <taxon>Sporocadaceae</taxon>
        <taxon>Seiridium</taxon>
    </lineage>
</organism>
<dbReference type="Pfam" id="PF18142">
    <property type="entry name" value="SLATT_fungal"/>
    <property type="match status" value="1"/>
</dbReference>
<feature type="compositionally biased region" description="Polar residues" evidence="1">
    <location>
        <begin position="11"/>
        <end position="31"/>
    </location>
</feature>
<name>A0ABR2V0J2_9PEZI</name>
<evidence type="ECO:0000259" key="3">
    <source>
        <dbReference type="Pfam" id="PF18142"/>
    </source>
</evidence>
<dbReference type="PANTHER" id="PTHR38793">
    <property type="entry name" value="SLATT_FUNGAL DOMAIN-CONTAINING PROTEIN-RELATED"/>
    <property type="match status" value="1"/>
</dbReference>
<accession>A0ABR2V0J2</accession>
<evidence type="ECO:0000313" key="5">
    <source>
        <dbReference type="Proteomes" id="UP001408356"/>
    </source>
</evidence>
<proteinExistence type="predicted"/>
<comment type="caution">
    <text evidence="4">The sequence shown here is derived from an EMBL/GenBank/DDBJ whole genome shotgun (WGS) entry which is preliminary data.</text>
</comment>
<sequence length="280" mass="30009">MSSPKKDVNSPLLSPSTKNTNAQVSFTSTVVSDKAAAAPKADNKLEAKPMASNTNPPTPGPPRKVDTNMSWGLPLGLGVRGPNDENLIIFRKAVGINWAKSNADNSTLEEGRKTATGIYKLVLDAQTSKHLQHDLMTALQYVLYLSQIVVGAALTALGPTASSYTLQITILGAVNTIVAGVLALIKGSGQPQRLGKDQMGYRKLQDWIEETEALLAVGIIGRDRREVGALVEVAFKRYNAAKASEENNRPDMYVYQPLESLGNRASSESLNAPHKPSATD</sequence>
<dbReference type="EMBL" id="JARVKF010000279">
    <property type="protein sequence ID" value="KAK9419985.1"/>
    <property type="molecule type" value="Genomic_DNA"/>
</dbReference>
<keyword evidence="5" id="KW-1185">Reference proteome</keyword>
<dbReference type="Proteomes" id="UP001408356">
    <property type="component" value="Unassembled WGS sequence"/>
</dbReference>
<evidence type="ECO:0000313" key="4">
    <source>
        <dbReference type="EMBL" id="KAK9419985.1"/>
    </source>
</evidence>
<dbReference type="InterPro" id="IPR041622">
    <property type="entry name" value="SLATT_fungi"/>
</dbReference>
<evidence type="ECO:0000256" key="2">
    <source>
        <dbReference type="SAM" id="Phobius"/>
    </source>
</evidence>
<reference evidence="4 5" key="1">
    <citation type="journal article" date="2024" name="J. Plant Pathol.">
        <title>Sequence and assembly of the genome of Seiridium unicorne, isolate CBS 538.82, causal agent of cypress canker disease.</title>
        <authorList>
            <person name="Scali E."/>
            <person name="Rocca G.D."/>
            <person name="Danti R."/>
            <person name="Garbelotto M."/>
            <person name="Barberini S."/>
            <person name="Baroncelli R."/>
            <person name="Emiliani G."/>
        </authorList>
    </citation>
    <scope>NUCLEOTIDE SEQUENCE [LARGE SCALE GENOMIC DNA]</scope>
    <source>
        <strain evidence="4 5">BM-138-508</strain>
    </source>
</reference>
<feature type="domain" description="SMODS and SLOG-associating 2TM effector" evidence="3">
    <location>
        <begin position="122"/>
        <end position="243"/>
    </location>
</feature>
<protein>
    <submittedName>
        <fullName evidence="4">SMODS and SLOG-associating 2TM effector domain-containing protein</fullName>
    </submittedName>
</protein>
<dbReference type="NCBIfam" id="NF033635">
    <property type="entry name" value="SLATT_fungal"/>
    <property type="match status" value="1"/>
</dbReference>